<gene>
    <name evidence="1" type="ORF">KFK09_010936</name>
</gene>
<accession>A0A8T3BEG8</accession>
<sequence length="76" mass="8701">MTSEEELQLISDKQVPIDHRQRRVAGESERFRRTVMKENKSINCERVLKNSIMVLRAYMRCAGAFKVTGGVMGSAR</sequence>
<dbReference type="AlphaFoldDB" id="A0A8T3BEG8"/>
<keyword evidence="2" id="KW-1185">Reference proteome</keyword>
<organism evidence="1 2">
    <name type="scientific">Dendrobium nobile</name>
    <name type="common">Orchid</name>
    <dbReference type="NCBI Taxonomy" id="94219"/>
    <lineage>
        <taxon>Eukaryota</taxon>
        <taxon>Viridiplantae</taxon>
        <taxon>Streptophyta</taxon>
        <taxon>Embryophyta</taxon>
        <taxon>Tracheophyta</taxon>
        <taxon>Spermatophyta</taxon>
        <taxon>Magnoliopsida</taxon>
        <taxon>Liliopsida</taxon>
        <taxon>Asparagales</taxon>
        <taxon>Orchidaceae</taxon>
        <taxon>Epidendroideae</taxon>
        <taxon>Malaxideae</taxon>
        <taxon>Dendrobiinae</taxon>
        <taxon>Dendrobium</taxon>
    </lineage>
</organism>
<proteinExistence type="predicted"/>
<name>A0A8T3BEG8_DENNO</name>
<evidence type="ECO:0000313" key="2">
    <source>
        <dbReference type="Proteomes" id="UP000829196"/>
    </source>
</evidence>
<reference evidence="1" key="1">
    <citation type="journal article" date="2022" name="Front. Genet.">
        <title>Chromosome-Scale Assembly of the Dendrobium nobile Genome Provides Insights Into the Molecular Mechanism of the Biosynthesis of the Medicinal Active Ingredient of Dendrobium.</title>
        <authorList>
            <person name="Xu Q."/>
            <person name="Niu S.-C."/>
            <person name="Li K.-L."/>
            <person name="Zheng P.-J."/>
            <person name="Zhang X.-J."/>
            <person name="Jia Y."/>
            <person name="Liu Y."/>
            <person name="Niu Y.-X."/>
            <person name="Yu L.-H."/>
            <person name="Chen D.-F."/>
            <person name="Zhang G.-Q."/>
        </authorList>
    </citation>
    <scope>NUCLEOTIDE SEQUENCE</scope>
    <source>
        <tissue evidence="1">Leaf</tissue>
    </source>
</reference>
<dbReference type="EMBL" id="JAGYWB010000009">
    <property type="protein sequence ID" value="KAI0510335.1"/>
    <property type="molecule type" value="Genomic_DNA"/>
</dbReference>
<dbReference type="Proteomes" id="UP000829196">
    <property type="component" value="Unassembled WGS sequence"/>
</dbReference>
<protein>
    <submittedName>
        <fullName evidence="1">Uncharacterized protein</fullName>
    </submittedName>
</protein>
<evidence type="ECO:0000313" key="1">
    <source>
        <dbReference type="EMBL" id="KAI0510335.1"/>
    </source>
</evidence>
<comment type="caution">
    <text evidence="1">The sequence shown here is derived from an EMBL/GenBank/DDBJ whole genome shotgun (WGS) entry which is preliminary data.</text>
</comment>